<dbReference type="Proteomes" id="UP000323876">
    <property type="component" value="Unassembled WGS sequence"/>
</dbReference>
<name>A0A5N0EDF0_9NOCA</name>
<dbReference type="AlphaFoldDB" id="A0A5N0EDF0"/>
<proteinExistence type="predicted"/>
<protein>
    <submittedName>
        <fullName evidence="2">Uncharacterized protein</fullName>
    </submittedName>
</protein>
<organism evidence="2 3">
    <name type="scientific">Nocardia colli</name>
    <dbReference type="NCBI Taxonomy" id="2545717"/>
    <lineage>
        <taxon>Bacteria</taxon>
        <taxon>Bacillati</taxon>
        <taxon>Actinomycetota</taxon>
        <taxon>Actinomycetes</taxon>
        <taxon>Mycobacteriales</taxon>
        <taxon>Nocardiaceae</taxon>
        <taxon>Nocardia</taxon>
    </lineage>
</organism>
<evidence type="ECO:0000313" key="3">
    <source>
        <dbReference type="Proteomes" id="UP000323876"/>
    </source>
</evidence>
<sequence length="106" mass="11447">MNVWQVSRHLGQNAGNSAAIPSVLTFARFDDEATSPELEQIDHQRGQALVTYRHLASSTLENPDLHAPQMTQRGEDLPLPLDGLMPKVPSAMARQAKAPGQCSSGS</sequence>
<comment type="caution">
    <text evidence="2">The sequence shown here is derived from an EMBL/GenBank/DDBJ whole genome shotgun (WGS) entry which is preliminary data.</text>
</comment>
<keyword evidence="3" id="KW-1185">Reference proteome</keyword>
<accession>A0A5N0EDF0</accession>
<reference evidence="2 3" key="1">
    <citation type="submission" date="2019-09" db="EMBL/GenBank/DDBJ databases">
        <authorList>
            <person name="Wang X."/>
        </authorList>
    </citation>
    <scope>NUCLEOTIDE SEQUENCE [LARGE SCALE GENOMIC DNA]</scope>
    <source>
        <strain evidence="2 3">CICC 11023</strain>
    </source>
</reference>
<gene>
    <name evidence="2" type="ORF">F3087_21615</name>
</gene>
<evidence type="ECO:0000313" key="2">
    <source>
        <dbReference type="EMBL" id="KAA8886820.1"/>
    </source>
</evidence>
<dbReference type="RefSeq" id="WP_150403836.1">
    <property type="nucleotide sequence ID" value="NZ_VXLC01000010.1"/>
</dbReference>
<evidence type="ECO:0000256" key="1">
    <source>
        <dbReference type="SAM" id="MobiDB-lite"/>
    </source>
</evidence>
<dbReference type="EMBL" id="VXLC01000010">
    <property type="protein sequence ID" value="KAA8886820.1"/>
    <property type="molecule type" value="Genomic_DNA"/>
</dbReference>
<feature type="region of interest" description="Disordered" evidence="1">
    <location>
        <begin position="60"/>
        <end position="106"/>
    </location>
</feature>